<keyword evidence="2" id="KW-1185">Reference proteome</keyword>
<sequence length="416" mass="46035">MKLDKTLYNIRKASKALSLITPNVINEMLLDLADILEENYDQILKANKQDLDRMDLNNPKYDRLLLTEQRIKSIASDLRNVANLPSSVGKVLQSITRPNGMQIEKVRVPFGVIGVIYEARPNVTIDVFSLCIKSGNCCILKGGSDASSSNKVLVSLIHKALEAQGLDSAYATLLSTDRKEVDQLLHADRYVDLIIPRGSQQLIEYVRTHATVPVIETGAGICHTYFDQDGDLEKGKAIITNAKTRRVSVCNALDCILIHQSRLEDLPSLTELLAEKKVIIHADPRSYKQLTGHYPTSLLEEADEEDFGTEYLSLQLSIKTVDNMEEALDHIDLYSSRHSEAIVSENSDRCDAFCAQVDAAAVYQNVSTAFTDGAQFGLGAEIGISTQKLHARGPMALDEITSYKWIVKGSGQIRNV</sequence>
<protein>
    <submittedName>
        <fullName evidence="1">Glutamate-5-semialdehyde dehydrogenase</fullName>
        <ecNumber evidence="1">1.2.1.41</ecNumber>
    </submittedName>
</protein>
<proteinExistence type="predicted"/>
<organism evidence="1 2">
    <name type="scientific">Halosquirtibacter laminarini</name>
    <dbReference type="NCBI Taxonomy" id="3374600"/>
    <lineage>
        <taxon>Bacteria</taxon>
        <taxon>Pseudomonadati</taxon>
        <taxon>Bacteroidota</taxon>
        <taxon>Bacteroidia</taxon>
        <taxon>Marinilabiliales</taxon>
        <taxon>Prolixibacteraceae</taxon>
        <taxon>Halosquirtibacter</taxon>
    </lineage>
</organism>
<gene>
    <name evidence="1" type="ORF">K4L44_13625</name>
</gene>
<accession>A0AC61NNW2</accession>
<name>A0AC61NNW2_9BACT</name>
<dbReference type="Proteomes" id="UP000826212">
    <property type="component" value="Chromosome"/>
</dbReference>
<keyword evidence="1" id="KW-0560">Oxidoreductase</keyword>
<dbReference type="EMBL" id="CP081303">
    <property type="protein sequence ID" value="QZE13602.1"/>
    <property type="molecule type" value="Genomic_DNA"/>
</dbReference>
<dbReference type="EC" id="1.2.1.41" evidence="1"/>
<evidence type="ECO:0000313" key="1">
    <source>
        <dbReference type="EMBL" id="QZE13602.1"/>
    </source>
</evidence>
<evidence type="ECO:0000313" key="2">
    <source>
        <dbReference type="Proteomes" id="UP000826212"/>
    </source>
</evidence>
<reference evidence="1" key="1">
    <citation type="submission" date="2021-08" db="EMBL/GenBank/DDBJ databases">
        <title>Novel anaerobic bacterium isolated from sea squirt in East Sea, Republic of Korea.</title>
        <authorList>
            <person name="Nguyen T.H."/>
            <person name="Li Z."/>
            <person name="Lee Y.-J."/>
            <person name="Ko J."/>
            <person name="Kim S.-G."/>
        </authorList>
    </citation>
    <scope>NUCLEOTIDE SEQUENCE</scope>
    <source>
        <strain evidence="1">KCTC 25031</strain>
    </source>
</reference>